<dbReference type="STRING" id="378806.STAUR_8372"/>
<evidence type="ECO:0000313" key="3">
    <source>
        <dbReference type="Proteomes" id="UP000001351"/>
    </source>
</evidence>
<sequence>MLRGVDGRQGASVPRFLCAAIASNPGQRPVTCHGCLPFIVLRSHGPKSFQGRSWSNAACTAFKSSGVSYKFFNRVVRGTRSSRARPRGVPSNGLSEEEPCAEGRAGRPTREDRLGGATSQGDRCVLISGHELDPHPPPCQCAPRERLSRASG</sequence>
<name>E3FXZ7_STIAD</name>
<evidence type="ECO:0000313" key="2">
    <source>
        <dbReference type="EMBL" id="ADO76126.1"/>
    </source>
</evidence>
<dbReference type="KEGG" id="sur:STAUR_8372"/>
<dbReference type="HOGENOM" id="CLU_1721248_0_0_7"/>
<organism evidence="2 3">
    <name type="scientific">Stigmatella aurantiaca (strain DW4/3-1)</name>
    <dbReference type="NCBI Taxonomy" id="378806"/>
    <lineage>
        <taxon>Bacteria</taxon>
        <taxon>Pseudomonadati</taxon>
        <taxon>Myxococcota</taxon>
        <taxon>Myxococcia</taxon>
        <taxon>Myxococcales</taxon>
        <taxon>Cystobacterineae</taxon>
        <taxon>Archangiaceae</taxon>
        <taxon>Stigmatella</taxon>
    </lineage>
</organism>
<dbReference type="EMBL" id="CP002271">
    <property type="protein sequence ID" value="ADO76126.1"/>
    <property type="molecule type" value="Genomic_DNA"/>
</dbReference>
<feature type="compositionally biased region" description="Basic and acidic residues" evidence="1">
    <location>
        <begin position="104"/>
        <end position="114"/>
    </location>
</feature>
<proteinExistence type="predicted"/>
<gene>
    <name evidence="2" type="ordered locus">STAUR_8372</name>
</gene>
<dbReference type="Proteomes" id="UP000001351">
    <property type="component" value="Chromosome"/>
</dbReference>
<accession>E3FXZ7</accession>
<evidence type="ECO:0000256" key="1">
    <source>
        <dbReference type="SAM" id="MobiDB-lite"/>
    </source>
</evidence>
<keyword evidence="3" id="KW-1185">Reference proteome</keyword>
<dbReference type="AlphaFoldDB" id="E3FXZ7"/>
<protein>
    <submittedName>
        <fullName evidence="2">Uncharacterized protein</fullName>
    </submittedName>
</protein>
<feature type="region of interest" description="Disordered" evidence="1">
    <location>
        <begin position="79"/>
        <end position="152"/>
    </location>
</feature>
<feature type="compositionally biased region" description="Basic and acidic residues" evidence="1">
    <location>
        <begin position="143"/>
        <end position="152"/>
    </location>
</feature>
<reference evidence="2 3" key="1">
    <citation type="journal article" date="2011" name="Mol. Biol. Evol.">
        <title>Comparative genomic analysis of fruiting body formation in Myxococcales.</title>
        <authorList>
            <person name="Huntley S."/>
            <person name="Hamann N."/>
            <person name="Wegener-Feldbrugge S."/>
            <person name="Treuner-Lange A."/>
            <person name="Kube M."/>
            <person name="Reinhardt R."/>
            <person name="Klages S."/>
            <person name="Muller R."/>
            <person name="Ronning C.M."/>
            <person name="Nierman W.C."/>
            <person name="Sogaard-Andersen L."/>
        </authorList>
    </citation>
    <scope>NUCLEOTIDE SEQUENCE [LARGE SCALE GENOMIC DNA]</scope>
    <source>
        <strain evidence="2 3">DW4/3-1</strain>
    </source>
</reference>